<keyword evidence="2" id="KW-1185">Reference proteome</keyword>
<name>A0ACB9VND2_9CETA</name>
<evidence type="ECO:0000313" key="2">
    <source>
        <dbReference type="Proteomes" id="UP001057279"/>
    </source>
</evidence>
<accession>A0ACB9VND2</accession>
<protein>
    <submittedName>
        <fullName evidence="1">Uncharacterized protein</fullName>
    </submittedName>
</protein>
<dbReference type="EMBL" id="CM043026">
    <property type="protein sequence ID" value="KAI4591224.1"/>
    <property type="molecule type" value="Genomic_DNA"/>
</dbReference>
<evidence type="ECO:0000313" key="1">
    <source>
        <dbReference type="EMBL" id="KAI4591224.1"/>
    </source>
</evidence>
<dbReference type="Proteomes" id="UP001057279">
    <property type="component" value="Linkage Group LG01"/>
</dbReference>
<organism evidence="1 2">
    <name type="scientific">Ovis ammon polii x Ovis aries</name>
    <dbReference type="NCBI Taxonomy" id="2918886"/>
    <lineage>
        <taxon>Eukaryota</taxon>
        <taxon>Metazoa</taxon>
        <taxon>Chordata</taxon>
        <taxon>Craniata</taxon>
        <taxon>Vertebrata</taxon>
        <taxon>Euteleostomi</taxon>
        <taxon>Mammalia</taxon>
        <taxon>Eutheria</taxon>
        <taxon>Laurasiatheria</taxon>
        <taxon>Artiodactyla</taxon>
        <taxon>Ruminantia</taxon>
        <taxon>Pecora</taxon>
        <taxon>Bovidae</taxon>
        <taxon>Caprinae</taxon>
        <taxon>Ovis</taxon>
    </lineage>
</organism>
<gene>
    <name evidence="1" type="ORF">MJG53_002273</name>
</gene>
<reference evidence="1" key="1">
    <citation type="submission" date="2022-03" db="EMBL/GenBank/DDBJ databases">
        <title>Genomic analyses of argali, domestic sheep and their hybrids provide insights into chromosomal evolution, heterosis and genetic basis of agronomic traits.</title>
        <authorList>
            <person name="Li M."/>
        </authorList>
    </citation>
    <scope>NUCLEOTIDE SEQUENCE</scope>
    <source>
        <strain evidence="1">F1 hybrid</strain>
    </source>
</reference>
<proteinExistence type="predicted"/>
<comment type="caution">
    <text evidence="1">The sequence shown here is derived from an EMBL/GenBank/DDBJ whole genome shotgun (WGS) entry which is preliminary data.</text>
</comment>
<sequence length="120" mass="13123">MRPTRALLSRNWTNKNPQRPQAAKIHPRGRQRRCLVKKQPEGCRAHQALSAWLPGKASGLLQSPCREGFRASEDTSRRYPAASWSSSLAAGRLGRLPRGPVPTHPLPSLGPGAGRSQCRG</sequence>